<dbReference type="Proteomes" id="UP000887540">
    <property type="component" value="Unplaced"/>
</dbReference>
<feature type="compositionally biased region" description="Polar residues" evidence="1">
    <location>
        <begin position="22"/>
        <end position="31"/>
    </location>
</feature>
<dbReference type="WBParaSite" id="ACRNAN_Path_1211.g4703.t1">
    <property type="protein sequence ID" value="ACRNAN_Path_1211.g4703.t1"/>
    <property type="gene ID" value="ACRNAN_Path_1211.g4703"/>
</dbReference>
<reference evidence="3" key="1">
    <citation type="submission" date="2022-11" db="UniProtKB">
        <authorList>
            <consortium name="WormBaseParasite"/>
        </authorList>
    </citation>
    <scope>IDENTIFICATION</scope>
</reference>
<evidence type="ECO:0000313" key="3">
    <source>
        <dbReference type="WBParaSite" id="ACRNAN_Path_1211.g4703.t1"/>
    </source>
</evidence>
<dbReference type="AlphaFoldDB" id="A0A914BXA4"/>
<name>A0A914BXA4_9BILA</name>
<evidence type="ECO:0000313" key="2">
    <source>
        <dbReference type="Proteomes" id="UP000887540"/>
    </source>
</evidence>
<evidence type="ECO:0000256" key="1">
    <source>
        <dbReference type="SAM" id="MobiDB-lite"/>
    </source>
</evidence>
<proteinExistence type="predicted"/>
<feature type="compositionally biased region" description="Basic and acidic residues" evidence="1">
    <location>
        <begin position="42"/>
        <end position="53"/>
    </location>
</feature>
<organism evidence="2 3">
    <name type="scientific">Acrobeloides nanus</name>
    <dbReference type="NCBI Taxonomy" id="290746"/>
    <lineage>
        <taxon>Eukaryota</taxon>
        <taxon>Metazoa</taxon>
        <taxon>Ecdysozoa</taxon>
        <taxon>Nematoda</taxon>
        <taxon>Chromadorea</taxon>
        <taxon>Rhabditida</taxon>
        <taxon>Tylenchina</taxon>
        <taxon>Cephalobomorpha</taxon>
        <taxon>Cephaloboidea</taxon>
        <taxon>Cephalobidae</taxon>
        <taxon>Acrobeloides</taxon>
    </lineage>
</organism>
<sequence>MSDLPGLFNAAFVAGGPHGSQIFKNDGSNQFVEKAGTEQADEGIKMNPRDLQRDNNPSEQEDYPRNPLQENAI</sequence>
<feature type="region of interest" description="Disordered" evidence="1">
    <location>
        <begin position="15"/>
        <end position="73"/>
    </location>
</feature>
<accession>A0A914BXA4</accession>
<keyword evidence="2" id="KW-1185">Reference proteome</keyword>
<protein>
    <submittedName>
        <fullName evidence="3">Uncharacterized protein</fullName>
    </submittedName>
</protein>